<evidence type="ECO:0000256" key="7">
    <source>
        <dbReference type="ARBA" id="ARBA00022741"/>
    </source>
</evidence>
<comment type="caution">
    <text evidence="11">The sequence shown here is derived from an EMBL/GenBank/DDBJ whole genome shotgun (WGS) entry which is preliminary data.</text>
</comment>
<dbReference type="SUPFAM" id="SSF52540">
    <property type="entry name" value="P-loop containing nucleoside triphosphate hydrolases"/>
    <property type="match status" value="1"/>
</dbReference>
<dbReference type="GO" id="GO:0005737">
    <property type="term" value="C:cytoplasm"/>
    <property type="evidence" value="ECO:0007669"/>
    <property type="project" value="UniProtKB-SubCell"/>
</dbReference>
<protein>
    <recommendedName>
        <fullName evidence="3">tRNA threonylcarbamoyladenosine biosynthesis protein TsaE</fullName>
    </recommendedName>
    <alternativeName>
        <fullName evidence="10">t(6)A37 threonylcarbamoyladenosine biosynthesis protein TsaE</fullName>
    </alternativeName>
</protein>
<keyword evidence="9" id="KW-0460">Magnesium</keyword>
<keyword evidence="5" id="KW-0819">tRNA processing</keyword>
<keyword evidence="6" id="KW-0479">Metal-binding</keyword>
<dbReference type="RefSeq" id="WP_099576787.1">
    <property type="nucleotide sequence ID" value="NZ_MJBI02000009.1"/>
</dbReference>
<dbReference type="GO" id="GO:0016740">
    <property type="term" value="F:transferase activity"/>
    <property type="evidence" value="ECO:0007669"/>
    <property type="project" value="UniProtKB-KW"/>
</dbReference>
<evidence type="ECO:0000256" key="2">
    <source>
        <dbReference type="ARBA" id="ARBA00007599"/>
    </source>
</evidence>
<comment type="subcellular location">
    <subcellularLocation>
        <location evidence="1">Cytoplasm</location>
    </subcellularLocation>
</comment>
<dbReference type="NCBIfam" id="TIGR00150">
    <property type="entry name" value="T6A_YjeE"/>
    <property type="match status" value="1"/>
</dbReference>
<gene>
    <name evidence="11" type="ORF">BFS35_012340</name>
</gene>
<accession>A0A2G5NVE7</accession>
<evidence type="ECO:0000256" key="5">
    <source>
        <dbReference type="ARBA" id="ARBA00022694"/>
    </source>
</evidence>
<evidence type="ECO:0000313" key="12">
    <source>
        <dbReference type="Proteomes" id="UP000229523"/>
    </source>
</evidence>
<sequence length="156" mass="17953">MELLINSIEETQKLATTIAQFSKPQTVILLKGDLGVGKTTFSQYFGQALGVASVISSPTFNIIKSYEARIPFHHMDCYRLEGAEDDLGFDDYFYGEGVTLVEWPQMIADFLPDDYLQIEIERIDDTRRLFKLSSHGNRSTNLKEQIEYETTTYRYE</sequence>
<evidence type="ECO:0000256" key="9">
    <source>
        <dbReference type="ARBA" id="ARBA00022842"/>
    </source>
</evidence>
<dbReference type="PANTHER" id="PTHR33540:SF2">
    <property type="entry name" value="TRNA THREONYLCARBAMOYLADENOSINE BIOSYNTHESIS PROTEIN TSAE"/>
    <property type="match status" value="1"/>
</dbReference>
<reference evidence="11 12" key="1">
    <citation type="journal article" date="2018" name="Front. Microbiol.">
        <title>Description and Comparative Genomics of Macrococcus caseolyticus subsp. hominis subsp. nov., Macrococcus goetzii sp. nov., Macrococcus epidermidis sp. nov., and Macrococcus bohemicus sp. nov., Novel Macrococci From Human Clinical Material With Virulence Potential and Suspected Uptake of Foreign DNA by Natural Transformation.</title>
        <authorList>
            <person name="Maslanova I."/>
            <person name="Wertheimer Z."/>
            <person name="Sedlacek I."/>
            <person name="Svec P."/>
            <person name="Indrakova A."/>
            <person name="Kovarovic V."/>
            <person name="Schumann P."/>
            <person name="Sproer C."/>
            <person name="Kralova S."/>
            <person name="Sedo O."/>
            <person name="Kristofova L."/>
            <person name="Vrbovska V."/>
            <person name="Fuzik T."/>
            <person name="Petras P."/>
            <person name="Zdrahal Z."/>
            <person name="Ruzickova V."/>
            <person name="Doskar J."/>
            <person name="Pantucek R."/>
        </authorList>
    </citation>
    <scope>NUCLEOTIDE SEQUENCE [LARGE SCALE GENOMIC DNA]</scope>
    <source>
        <strain evidence="11 12">CCM 4927</strain>
    </source>
</reference>
<evidence type="ECO:0000256" key="3">
    <source>
        <dbReference type="ARBA" id="ARBA00019010"/>
    </source>
</evidence>
<dbReference type="Pfam" id="PF02367">
    <property type="entry name" value="TsaE"/>
    <property type="match status" value="1"/>
</dbReference>
<proteinExistence type="inferred from homology"/>
<dbReference type="EMBL" id="MJBI02000009">
    <property type="protein sequence ID" value="RAI79342.1"/>
    <property type="molecule type" value="Genomic_DNA"/>
</dbReference>
<evidence type="ECO:0000256" key="8">
    <source>
        <dbReference type="ARBA" id="ARBA00022840"/>
    </source>
</evidence>
<dbReference type="AlphaFoldDB" id="A0A2G5NVE7"/>
<dbReference type="GO" id="GO:0002949">
    <property type="term" value="P:tRNA threonylcarbamoyladenosine modification"/>
    <property type="evidence" value="ECO:0007669"/>
    <property type="project" value="InterPro"/>
</dbReference>
<evidence type="ECO:0000256" key="10">
    <source>
        <dbReference type="ARBA" id="ARBA00032441"/>
    </source>
</evidence>
<comment type="similarity">
    <text evidence="2">Belongs to the TsaE family.</text>
</comment>
<dbReference type="Proteomes" id="UP000229523">
    <property type="component" value="Unassembled WGS sequence"/>
</dbReference>
<keyword evidence="7" id="KW-0547">Nucleotide-binding</keyword>
<dbReference type="InterPro" id="IPR027417">
    <property type="entry name" value="P-loop_NTPase"/>
</dbReference>
<keyword evidence="4" id="KW-0963">Cytoplasm</keyword>
<name>A0A2G5NVE7_9STAP</name>
<keyword evidence="8" id="KW-0067">ATP-binding</keyword>
<dbReference type="PANTHER" id="PTHR33540">
    <property type="entry name" value="TRNA THREONYLCARBAMOYLADENOSINE BIOSYNTHESIS PROTEIN TSAE"/>
    <property type="match status" value="1"/>
</dbReference>
<organism evidence="11 12">
    <name type="scientific">Macrococcoides goetzii</name>
    <dbReference type="NCBI Taxonomy" id="1891097"/>
    <lineage>
        <taxon>Bacteria</taxon>
        <taxon>Bacillati</taxon>
        <taxon>Bacillota</taxon>
        <taxon>Bacilli</taxon>
        <taxon>Bacillales</taxon>
        <taxon>Staphylococcaceae</taxon>
        <taxon>Macrococcoides</taxon>
    </lineage>
</organism>
<dbReference type="InterPro" id="IPR003442">
    <property type="entry name" value="T6A_TsaE"/>
</dbReference>
<keyword evidence="12" id="KW-1185">Reference proteome</keyword>
<evidence type="ECO:0000256" key="6">
    <source>
        <dbReference type="ARBA" id="ARBA00022723"/>
    </source>
</evidence>
<evidence type="ECO:0000256" key="4">
    <source>
        <dbReference type="ARBA" id="ARBA00022490"/>
    </source>
</evidence>
<evidence type="ECO:0000256" key="1">
    <source>
        <dbReference type="ARBA" id="ARBA00004496"/>
    </source>
</evidence>
<dbReference type="Gene3D" id="3.40.50.300">
    <property type="entry name" value="P-loop containing nucleotide triphosphate hydrolases"/>
    <property type="match status" value="1"/>
</dbReference>
<dbReference type="GO" id="GO:0046872">
    <property type="term" value="F:metal ion binding"/>
    <property type="evidence" value="ECO:0007669"/>
    <property type="project" value="UniProtKB-KW"/>
</dbReference>
<dbReference type="GO" id="GO:0005524">
    <property type="term" value="F:ATP binding"/>
    <property type="evidence" value="ECO:0007669"/>
    <property type="project" value="UniProtKB-KW"/>
</dbReference>
<evidence type="ECO:0000313" key="11">
    <source>
        <dbReference type="EMBL" id="RAI79342.1"/>
    </source>
</evidence>